<evidence type="ECO:0000313" key="2">
    <source>
        <dbReference type="Proteomes" id="UP000175989"/>
    </source>
</evidence>
<protein>
    <submittedName>
        <fullName evidence="1">Uncharacterized protein</fullName>
    </submittedName>
</protein>
<dbReference type="AlphaFoldDB" id="A0A1E7WH51"/>
<organism evidence="1 2">
    <name type="scientific">Duganella phyllosphaerae</name>
    <dbReference type="NCBI Taxonomy" id="762836"/>
    <lineage>
        <taxon>Bacteria</taxon>
        <taxon>Pseudomonadati</taxon>
        <taxon>Pseudomonadota</taxon>
        <taxon>Betaproteobacteria</taxon>
        <taxon>Burkholderiales</taxon>
        <taxon>Oxalobacteraceae</taxon>
        <taxon>Telluria group</taxon>
        <taxon>Duganella</taxon>
    </lineage>
</organism>
<proteinExistence type="predicted"/>
<dbReference type="RefSeq" id="WP_070249446.1">
    <property type="nucleotide sequence ID" value="NZ_LROM01000093.1"/>
</dbReference>
<name>A0A1E7WH51_9BURK</name>
<dbReference type="EMBL" id="LROM01000093">
    <property type="protein sequence ID" value="OEZ97976.1"/>
    <property type="molecule type" value="Genomic_DNA"/>
</dbReference>
<keyword evidence="2" id="KW-1185">Reference proteome</keyword>
<reference evidence="2" key="1">
    <citation type="journal article" date="2016" name="Front. Microbiol.">
        <title>Molecular Keys to the Janthinobacterium and Duganella spp. Interaction with the Plant Pathogen Fusarium graminearum.</title>
        <authorList>
            <person name="Haack F.S."/>
            <person name="Poehlein A."/>
            <person name="Kroger C."/>
            <person name="Voigt C.A."/>
            <person name="Piepenbring M."/>
            <person name="Bode H.B."/>
            <person name="Daniel R."/>
            <person name="Schafer W."/>
            <person name="Streit W.R."/>
        </authorList>
    </citation>
    <scope>NUCLEOTIDE SEQUENCE [LARGE SCALE GENOMIC DNA]</scope>
    <source>
        <strain evidence="2">T54</strain>
    </source>
</reference>
<comment type="caution">
    <text evidence="1">The sequence shown here is derived from an EMBL/GenBank/DDBJ whole genome shotgun (WGS) entry which is preliminary data.</text>
</comment>
<accession>A0A1E7WH51</accession>
<gene>
    <name evidence="1" type="ORF">DUPY_32470</name>
</gene>
<dbReference type="OrthoDB" id="6627738at2"/>
<evidence type="ECO:0000313" key="1">
    <source>
        <dbReference type="EMBL" id="OEZ97976.1"/>
    </source>
</evidence>
<sequence>MTTLVSSTAYAVSKFMASSGHTIKRSHISEVLSAMLGYETYAALVVEESDDQLDYHLGDAEMLVLNQAAAEQRANSLGITAVPLLLQTCISAMQGSTTTPVYKDLGHFYDSYGREALIDTISSSDDVSAAMSETNAYFDSDPELPEETPATTDLWTERDSWSIEARGEMQGSHDVESDRMFAGNMLNCFAKLTFNKAGRAGLILDNSEAYGGVDDSWRADDRDDEADYMESLAFE</sequence>
<dbReference type="Proteomes" id="UP000175989">
    <property type="component" value="Unassembled WGS sequence"/>
</dbReference>